<evidence type="ECO:0000313" key="2">
    <source>
        <dbReference type="EMBL" id="SHJ47283.1"/>
    </source>
</evidence>
<protein>
    <submittedName>
        <fullName evidence="2">Uncharacterized protein</fullName>
    </submittedName>
</protein>
<dbReference type="EMBL" id="FQYN01000007">
    <property type="protein sequence ID" value="SHJ47283.1"/>
    <property type="molecule type" value="Genomic_DNA"/>
</dbReference>
<proteinExistence type="predicted"/>
<name>A0A1M6JKS6_9BACT</name>
<feature type="region of interest" description="Disordered" evidence="1">
    <location>
        <begin position="223"/>
        <end position="268"/>
    </location>
</feature>
<dbReference type="OrthoDB" id="883703at2"/>
<reference evidence="2 3" key="1">
    <citation type="submission" date="2016-11" db="EMBL/GenBank/DDBJ databases">
        <authorList>
            <person name="Jaros S."/>
            <person name="Januszkiewicz K."/>
            <person name="Wedrychowicz H."/>
        </authorList>
    </citation>
    <scope>NUCLEOTIDE SEQUENCE [LARGE SCALE GENOMIC DNA]</scope>
    <source>
        <strain evidence="2 3">DSM 21074</strain>
    </source>
</reference>
<dbReference type="Proteomes" id="UP000184418">
    <property type="component" value="Unassembled WGS sequence"/>
</dbReference>
<evidence type="ECO:0000313" key="3">
    <source>
        <dbReference type="Proteomes" id="UP000184418"/>
    </source>
</evidence>
<sequence>MYNNEFAQEFEAALGQEQQEYGSHETYEFNPEFVGEMSGETFEMNGEQELNETQEMELAHELLEVSNEQELNMFLGKLIKSAGRAVGNFARSSVGRGLGNILKTVAKKALPIAGGALGSLVGGPLGGMIGNKLGSAASNLFELELEGLSPEDQEFEMARAYVRFANSAASRAANMQRRRPGMASAGLLRLALGQAARQHAPGLLRQRAYYGRRPRRGYAANGYAPQDMNGNGFDQNGFGQDGNDDNGSGGFGMQGTWTRRGRTLTIQL</sequence>
<dbReference type="STRING" id="1121955.SAMN02745146_3176"/>
<dbReference type="RefSeq" id="WP_073111030.1">
    <property type="nucleotide sequence ID" value="NZ_FQYN01000007.1"/>
</dbReference>
<evidence type="ECO:0000256" key="1">
    <source>
        <dbReference type="SAM" id="MobiDB-lite"/>
    </source>
</evidence>
<accession>A0A1M6JKS6</accession>
<organism evidence="2 3">
    <name type="scientific">Hymenobacter daecheongensis DSM 21074</name>
    <dbReference type="NCBI Taxonomy" id="1121955"/>
    <lineage>
        <taxon>Bacteria</taxon>
        <taxon>Pseudomonadati</taxon>
        <taxon>Bacteroidota</taxon>
        <taxon>Cytophagia</taxon>
        <taxon>Cytophagales</taxon>
        <taxon>Hymenobacteraceae</taxon>
        <taxon>Hymenobacter</taxon>
    </lineage>
</organism>
<keyword evidence="3" id="KW-1185">Reference proteome</keyword>
<gene>
    <name evidence="2" type="ORF">SAMN02745146_3176</name>
</gene>
<feature type="compositionally biased region" description="Low complexity" evidence="1">
    <location>
        <begin position="223"/>
        <end position="238"/>
    </location>
</feature>
<dbReference type="AlphaFoldDB" id="A0A1M6JKS6"/>